<organism evidence="7 8">
    <name type="scientific">Arenibacter nanhaiticus</name>
    <dbReference type="NCBI Taxonomy" id="558155"/>
    <lineage>
        <taxon>Bacteria</taxon>
        <taxon>Pseudomonadati</taxon>
        <taxon>Bacteroidota</taxon>
        <taxon>Flavobacteriia</taxon>
        <taxon>Flavobacteriales</taxon>
        <taxon>Flavobacteriaceae</taxon>
        <taxon>Arenibacter</taxon>
    </lineage>
</organism>
<reference evidence="7 8" key="1">
    <citation type="submission" date="2016-11" db="EMBL/GenBank/DDBJ databases">
        <authorList>
            <person name="Jaros S."/>
            <person name="Januszkiewicz K."/>
            <person name="Wedrychowicz H."/>
        </authorList>
    </citation>
    <scope>NUCLEOTIDE SEQUENCE [LARGE SCALE GENOMIC DNA]</scope>
    <source>
        <strain evidence="7 8">CGMCC 1.8863</strain>
    </source>
</reference>
<dbReference type="STRING" id="558155.SAMN04487911_11757"/>
<dbReference type="InterPro" id="IPR046357">
    <property type="entry name" value="PPIase_dom_sf"/>
</dbReference>
<dbReference type="PROSITE" id="PS50059">
    <property type="entry name" value="FKBP_PPIASE"/>
    <property type="match status" value="1"/>
</dbReference>
<evidence type="ECO:0000256" key="2">
    <source>
        <dbReference type="ARBA" id="ARBA00023110"/>
    </source>
</evidence>
<dbReference type="PROSITE" id="PS51257">
    <property type="entry name" value="PROKAR_LIPOPROTEIN"/>
    <property type="match status" value="1"/>
</dbReference>
<dbReference type="SUPFAM" id="SSF54534">
    <property type="entry name" value="FKBP-like"/>
    <property type="match status" value="1"/>
</dbReference>
<proteinExistence type="inferred from homology"/>
<evidence type="ECO:0000256" key="1">
    <source>
        <dbReference type="ARBA" id="ARBA00000971"/>
    </source>
</evidence>
<name>A0A1M6IE22_9FLAO</name>
<dbReference type="GO" id="GO:0005509">
    <property type="term" value="F:calcium ion binding"/>
    <property type="evidence" value="ECO:0007669"/>
    <property type="project" value="InterPro"/>
</dbReference>
<dbReference type="SUPFAM" id="SSF103647">
    <property type="entry name" value="TSP type-3 repeat"/>
    <property type="match status" value="1"/>
</dbReference>
<dbReference type="Gene3D" id="3.10.50.40">
    <property type="match status" value="1"/>
</dbReference>
<dbReference type="GO" id="GO:0003755">
    <property type="term" value="F:peptidyl-prolyl cis-trans isomerase activity"/>
    <property type="evidence" value="ECO:0007669"/>
    <property type="project" value="UniProtKB-UniRule"/>
</dbReference>
<dbReference type="EMBL" id="FQYX01000017">
    <property type="protein sequence ID" value="SHJ32704.1"/>
    <property type="molecule type" value="Genomic_DNA"/>
</dbReference>
<keyword evidence="8" id="KW-1185">Reference proteome</keyword>
<dbReference type="AlphaFoldDB" id="A0A1M6IE22"/>
<protein>
    <recommendedName>
        <fullName evidence="4">Peptidyl-prolyl cis-trans isomerase</fullName>
        <ecNumber evidence="4">5.2.1.8</ecNumber>
    </recommendedName>
</protein>
<dbReference type="RefSeq" id="WP_072764849.1">
    <property type="nucleotide sequence ID" value="NZ_FQYX01000017.1"/>
</dbReference>
<keyword evidence="3 4" id="KW-0413">Isomerase</keyword>
<evidence type="ECO:0000313" key="7">
    <source>
        <dbReference type="EMBL" id="SHJ32704.1"/>
    </source>
</evidence>
<evidence type="ECO:0000259" key="6">
    <source>
        <dbReference type="PROSITE" id="PS50059"/>
    </source>
</evidence>
<dbReference type="InterPro" id="IPR001179">
    <property type="entry name" value="PPIase_FKBP_dom"/>
</dbReference>
<comment type="similarity">
    <text evidence="4">Belongs to the FKBP-type PPIase family.</text>
</comment>
<feature type="domain" description="PPIase FKBP-type" evidence="6">
    <location>
        <begin position="135"/>
        <end position="233"/>
    </location>
</feature>
<dbReference type="InterPro" id="IPR028974">
    <property type="entry name" value="TSP_type-3_rpt"/>
</dbReference>
<gene>
    <name evidence="7" type="ORF">SAMN04487911_11757</name>
</gene>
<sequence>MNIKRILFLALIVTFVYSCKKDDGGSSIPPTPPRLLSEVAVENDAEIKTFLETHFYNYEAFENPTEDFDYRIVIDTIAGVNSEKTPLIDQVKIEVVKVSTSDLRLGAEAIVETDIPHNLYYLIAREGEGVSPTSVDSVYVNYQGTALSGDIFDSQIGAPVWFDLPGLVNGFRKGITKFKTGGEVQENGDGTYTVPGSGIGMLFIPSGLGYFNGSATGKSYDPLVFEINLLAMKSSDHDGDGVITALEDLDGDGDLFNDDTDGDKFPNYMDKDDDGDGVSTRDEIEIDAEGNVTFPDTDGDGIPDYLDADTK</sequence>
<comment type="catalytic activity">
    <reaction evidence="1 3 4">
        <text>[protein]-peptidylproline (omega=180) = [protein]-peptidylproline (omega=0)</text>
        <dbReference type="Rhea" id="RHEA:16237"/>
        <dbReference type="Rhea" id="RHEA-COMP:10747"/>
        <dbReference type="Rhea" id="RHEA-COMP:10748"/>
        <dbReference type="ChEBI" id="CHEBI:83833"/>
        <dbReference type="ChEBI" id="CHEBI:83834"/>
        <dbReference type="EC" id="5.2.1.8"/>
    </reaction>
</comment>
<dbReference type="Pfam" id="PF00254">
    <property type="entry name" value="FKBP_C"/>
    <property type="match status" value="1"/>
</dbReference>
<evidence type="ECO:0000256" key="4">
    <source>
        <dbReference type="RuleBase" id="RU003915"/>
    </source>
</evidence>
<keyword evidence="2 3" id="KW-0697">Rotamase</keyword>
<dbReference type="Proteomes" id="UP000184231">
    <property type="component" value="Unassembled WGS sequence"/>
</dbReference>
<dbReference type="OrthoDB" id="1424215at2"/>
<evidence type="ECO:0000256" key="5">
    <source>
        <dbReference type="SAM" id="MobiDB-lite"/>
    </source>
</evidence>
<evidence type="ECO:0000313" key="8">
    <source>
        <dbReference type="Proteomes" id="UP000184231"/>
    </source>
</evidence>
<dbReference type="EC" id="5.2.1.8" evidence="4"/>
<accession>A0A1M6IE22</accession>
<evidence type="ECO:0000256" key="3">
    <source>
        <dbReference type="PROSITE-ProRule" id="PRU00277"/>
    </source>
</evidence>
<feature type="region of interest" description="Disordered" evidence="5">
    <location>
        <begin position="257"/>
        <end position="311"/>
    </location>
</feature>